<dbReference type="CDD" id="cd00130">
    <property type="entry name" value="PAS"/>
    <property type="match status" value="2"/>
</dbReference>
<feature type="domain" description="Histidine kinase" evidence="10">
    <location>
        <begin position="353"/>
        <end position="576"/>
    </location>
</feature>
<dbReference type="NCBIfam" id="TIGR00229">
    <property type="entry name" value="sensory_box"/>
    <property type="match status" value="2"/>
</dbReference>
<dbReference type="GO" id="GO:0000155">
    <property type="term" value="F:phosphorelay sensor kinase activity"/>
    <property type="evidence" value="ECO:0007669"/>
    <property type="project" value="InterPro"/>
</dbReference>
<dbReference type="InterPro" id="IPR035965">
    <property type="entry name" value="PAS-like_dom_sf"/>
</dbReference>
<dbReference type="Gene3D" id="3.30.450.20">
    <property type="entry name" value="PAS domain"/>
    <property type="match status" value="2"/>
</dbReference>
<protein>
    <recommendedName>
        <fullName evidence="2">histidine kinase</fullName>
        <ecNumber evidence="2">2.7.13.3</ecNumber>
    </recommendedName>
</protein>
<dbReference type="CDD" id="cd16922">
    <property type="entry name" value="HATPase_EvgS-ArcB-TorS-like"/>
    <property type="match status" value="1"/>
</dbReference>
<keyword evidence="4" id="KW-0808">Transferase</keyword>
<keyword evidence="9" id="KW-1133">Transmembrane helix</keyword>
<dbReference type="InterPro" id="IPR000014">
    <property type="entry name" value="PAS"/>
</dbReference>
<evidence type="ECO:0000256" key="6">
    <source>
        <dbReference type="ARBA" id="ARBA00022777"/>
    </source>
</evidence>
<dbReference type="SMART" id="SM00387">
    <property type="entry name" value="HATPase_c"/>
    <property type="match status" value="1"/>
</dbReference>
<keyword evidence="9" id="KW-0472">Membrane</keyword>
<comment type="catalytic activity">
    <reaction evidence="1">
        <text>ATP + protein L-histidine = ADP + protein N-phospho-L-histidine.</text>
        <dbReference type="EC" id="2.7.13.3"/>
    </reaction>
</comment>
<keyword evidence="9" id="KW-0812">Transmembrane</keyword>
<dbReference type="EMBL" id="LWDV01000008">
    <property type="protein sequence ID" value="OCL27291.1"/>
    <property type="molecule type" value="Genomic_DNA"/>
</dbReference>
<keyword evidence="14" id="KW-1185">Reference proteome</keyword>
<evidence type="ECO:0000259" key="12">
    <source>
        <dbReference type="PROSITE" id="PS50113"/>
    </source>
</evidence>
<dbReference type="InterPro" id="IPR000700">
    <property type="entry name" value="PAS-assoc_C"/>
</dbReference>
<reference evidence="14" key="1">
    <citation type="submission" date="2016-07" db="EMBL/GenBank/DDBJ databases">
        <authorList>
            <person name="Florea S."/>
            <person name="Webb J.S."/>
            <person name="Jaromczyk J."/>
            <person name="Schardl C.L."/>
        </authorList>
    </citation>
    <scope>NUCLEOTIDE SEQUENCE [LARGE SCALE GENOMIC DNA]</scope>
    <source>
        <strain evidence="14">Z6</strain>
    </source>
</reference>
<accession>A0A1C0AAH5</accession>
<reference evidence="13 14" key="2">
    <citation type="submission" date="2016-08" db="EMBL/GenBank/DDBJ databases">
        <title>Orenia metallireducens sp. nov. strain Z6, a Novel Metal-reducing Firmicute from the Deep Subsurface.</title>
        <authorList>
            <person name="Maxim B.I."/>
            <person name="Kenneth K."/>
            <person name="Flynn T.M."/>
            <person name="Oloughlin E.J."/>
            <person name="Locke R.A."/>
            <person name="Weber J.R."/>
            <person name="Egan S.M."/>
            <person name="Mackie R.I."/>
            <person name="Cann I.K."/>
        </authorList>
    </citation>
    <scope>NUCLEOTIDE SEQUENCE [LARGE SCALE GENOMIC DNA]</scope>
    <source>
        <strain evidence="13 14">Z6</strain>
    </source>
</reference>
<dbReference type="Pfam" id="PF08448">
    <property type="entry name" value="PAS_4"/>
    <property type="match status" value="2"/>
</dbReference>
<dbReference type="SUPFAM" id="SSF55874">
    <property type="entry name" value="ATPase domain of HSP90 chaperone/DNA topoisomerase II/histidine kinase"/>
    <property type="match status" value="1"/>
</dbReference>
<evidence type="ECO:0000256" key="9">
    <source>
        <dbReference type="SAM" id="Phobius"/>
    </source>
</evidence>
<evidence type="ECO:0000256" key="3">
    <source>
        <dbReference type="ARBA" id="ARBA00022553"/>
    </source>
</evidence>
<keyword evidence="3" id="KW-0597">Phosphoprotein</keyword>
<dbReference type="InterPro" id="IPR036890">
    <property type="entry name" value="HATPase_C_sf"/>
</dbReference>
<evidence type="ECO:0000256" key="1">
    <source>
        <dbReference type="ARBA" id="ARBA00000085"/>
    </source>
</evidence>
<dbReference type="PRINTS" id="PR00344">
    <property type="entry name" value="BCTRLSENSOR"/>
</dbReference>
<feature type="domain" description="PAS" evidence="11">
    <location>
        <begin position="223"/>
        <end position="286"/>
    </location>
</feature>
<evidence type="ECO:0000313" key="14">
    <source>
        <dbReference type="Proteomes" id="UP000093514"/>
    </source>
</evidence>
<evidence type="ECO:0000256" key="8">
    <source>
        <dbReference type="ARBA" id="ARBA00023012"/>
    </source>
</evidence>
<evidence type="ECO:0000256" key="4">
    <source>
        <dbReference type="ARBA" id="ARBA00022679"/>
    </source>
</evidence>
<dbReference type="PROSITE" id="PS50112">
    <property type="entry name" value="PAS"/>
    <property type="match status" value="2"/>
</dbReference>
<keyword evidence="7" id="KW-0067">ATP-binding</keyword>
<dbReference type="PANTHER" id="PTHR43711">
    <property type="entry name" value="TWO-COMPONENT HISTIDINE KINASE"/>
    <property type="match status" value="1"/>
</dbReference>
<dbReference type="InterPro" id="IPR013656">
    <property type="entry name" value="PAS_4"/>
</dbReference>
<dbReference type="SMART" id="SM00086">
    <property type="entry name" value="PAC"/>
    <property type="match status" value="2"/>
</dbReference>
<dbReference type="CDD" id="cd00082">
    <property type="entry name" value="HisKA"/>
    <property type="match status" value="1"/>
</dbReference>
<dbReference type="GO" id="GO:0005524">
    <property type="term" value="F:ATP binding"/>
    <property type="evidence" value="ECO:0007669"/>
    <property type="project" value="UniProtKB-KW"/>
</dbReference>
<dbReference type="SUPFAM" id="SSF47384">
    <property type="entry name" value="Homodimeric domain of signal transducing histidine kinase"/>
    <property type="match status" value="1"/>
</dbReference>
<dbReference type="SMART" id="SM00388">
    <property type="entry name" value="HisKA"/>
    <property type="match status" value="1"/>
</dbReference>
<evidence type="ECO:0000259" key="10">
    <source>
        <dbReference type="PROSITE" id="PS50109"/>
    </source>
</evidence>
<dbReference type="Pfam" id="PF02518">
    <property type="entry name" value="HATPase_c"/>
    <property type="match status" value="1"/>
</dbReference>
<dbReference type="Pfam" id="PF00512">
    <property type="entry name" value="HisKA"/>
    <property type="match status" value="1"/>
</dbReference>
<dbReference type="EC" id="2.7.13.3" evidence="2"/>
<keyword evidence="5" id="KW-0547">Nucleotide-binding</keyword>
<proteinExistence type="predicted"/>
<keyword evidence="8" id="KW-0902">Two-component regulatory system</keyword>
<feature type="domain" description="PAC" evidence="12">
    <location>
        <begin position="144"/>
        <end position="196"/>
    </location>
</feature>
<dbReference type="PANTHER" id="PTHR43711:SF26">
    <property type="entry name" value="SENSOR HISTIDINE KINASE RCSC"/>
    <property type="match status" value="1"/>
</dbReference>
<sequence>MVTIFTLLRRILFSYGILALNNTFENYLTDRFSLVELGLFLFSLSLLYLSLARFIKVCPILNIKDKELVLERDNLKRYLNLSKIIFLVLDKDGRVRFINKRGCELLGKKAEEIIGKMWFKDFDKNQQKLRLLERVVKGEMELPDYTEGTLVDKDGNERLISWYTSTLKDKLGNVEGTISSGLDISKKRLLNDELNSNTMKVNSIKNISNHLNHSLELIFSALKILDIVDVIFLVINKEQKITFFNQGGFRDFGYSEKEVVGESVFKFCQKDKVELKRGIENLFNEEKELPEYVETKILTKYGSIRTVSWHLARLKDRDGKIQGIFSSGIDITERKWLEEKLEDNKLQVEFFANLSHELRTPLNLIFSALQMQEMYNKKNLDANNYNNLSNYTKIMRRNIHRLLRLINNLVDITKIDADFYDFKLENHNIVEIVNNVVLSVKDYLSNSSREIIFESKLSERIITCDSVNIERIMLNLLSNAIKFSDEGDKIIVRVYEEGNYIYISVKDTGIGIKQEQQKIIFERFGQADKSFNRRKEGSGIGLVIVKLLVEMHGGEISVKSKYGEGSEFIIRLPNIVLEDEDIEFAAKQFVLKEELVDRIEVEFSDIYEI</sequence>
<evidence type="ECO:0000256" key="2">
    <source>
        <dbReference type="ARBA" id="ARBA00012438"/>
    </source>
</evidence>
<dbReference type="AlphaFoldDB" id="A0A1C0AAH5"/>
<evidence type="ECO:0000259" key="11">
    <source>
        <dbReference type="PROSITE" id="PS50112"/>
    </source>
</evidence>
<dbReference type="PROSITE" id="PS50109">
    <property type="entry name" value="HIS_KIN"/>
    <property type="match status" value="1"/>
</dbReference>
<dbReference type="InterPro" id="IPR003661">
    <property type="entry name" value="HisK_dim/P_dom"/>
</dbReference>
<dbReference type="FunFam" id="3.30.565.10:FF:000037">
    <property type="entry name" value="Hybrid sensor histidine kinase/response regulator"/>
    <property type="match status" value="1"/>
</dbReference>
<dbReference type="InterPro" id="IPR001610">
    <property type="entry name" value="PAC"/>
</dbReference>
<dbReference type="PROSITE" id="PS50113">
    <property type="entry name" value="PAC"/>
    <property type="match status" value="2"/>
</dbReference>
<feature type="transmembrane region" description="Helical" evidence="9">
    <location>
        <begin position="34"/>
        <end position="55"/>
    </location>
</feature>
<dbReference type="SUPFAM" id="SSF55785">
    <property type="entry name" value="PYP-like sensor domain (PAS domain)"/>
    <property type="match status" value="2"/>
</dbReference>
<dbReference type="InterPro" id="IPR050736">
    <property type="entry name" value="Sensor_HK_Regulatory"/>
</dbReference>
<evidence type="ECO:0000256" key="5">
    <source>
        <dbReference type="ARBA" id="ARBA00022741"/>
    </source>
</evidence>
<feature type="domain" description="PAS" evidence="11">
    <location>
        <begin position="71"/>
        <end position="122"/>
    </location>
</feature>
<dbReference type="Proteomes" id="UP000093514">
    <property type="component" value="Unassembled WGS sequence"/>
</dbReference>
<evidence type="ECO:0000256" key="7">
    <source>
        <dbReference type="ARBA" id="ARBA00022840"/>
    </source>
</evidence>
<dbReference type="SMART" id="SM00091">
    <property type="entry name" value="PAS"/>
    <property type="match status" value="2"/>
</dbReference>
<dbReference type="Gene3D" id="3.30.565.10">
    <property type="entry name" value="Histidine kinase-like ATPase, C-terminal domain"/>
    <property type="match status" value="1"/>
</dbReference>
<organism evidence="13 14">
    <name type="scientific">Orenia metallireducens</name>
    <dbReference type="NCBI Taxonomy" id="1413210"/>
    <lineage>
        <taxon>Bacteria</taxon>
        <taxon>Bacillati</taxon>
        <taxon>Bacillota</taxon>
        <taxon>Clostridia</taxon>
        <taxon>Halanaerobiales</taxon>
        <taxon>Halobacteroidaceae</taxon>
        <taxon>Orenia</taxon>
    </lineage>
</organism>
<gene>
    <name evidence="13" type="ORF">U472_07445</name>
</gene>
<dbReference type="InterPro" id="IPR004358">
    <property type="entry name" value="Sig_transdc_His_kin-like_C"/>
</dbReference>
<dbReference type="InterPro" id="IPR005467">
    <property type="entry name" value="His_kinase_dom"/>
</dbReference>
<name>A0A1C0AAH5_9FIRM</name>
<keyword evidence="6" id="KW-0418">Kinase</keyword>
<dbReference type="InterPro" id="IPR003594">
    <property type="entry name" value="HATPase_dom"/>
</dbReference>
<comment type="caution">
    <text evidence="13">The sequence shown here is derived from an EMBL/GenBank/DDBJ whole genome shotgun (WGS) entry which is preliminary data.</text>
</comment>
<feature type="domain" description="PAC" evidence="12">
    <location>
        <begin position="291"/>
        <end position="343"/>
    </location>
</feature>
<dbReference type="Gene3D" id="1.10.287.130">
    <property type="match status" value="1"/>
</dbReference>
<dbReference type="InterPro" id="IPR036097">
    <property type="entry name" value="HisK_dim/P_sf"/>
</dbReference>
<evidence type="ECO:0000313" key="13">
    <source>
        <dbReference type="EMBL" id="OCL27291.1"/>
    </source>
</evidence>